<keyword evidence="2" id="KW-0031">Aminopeptidase</keyword>
<dbReference type="InterPro" id="IPR045357">
    <property type="entry name" value="Aminopeptidase_N-like_N"/>
</dbReference>
<sequence>GRRRLLLDGGGNEKDFALSYRTSAVNRTNLKMPEVAAYEPYQRLPTSVLPKHYKLTLTPDFTTFTFKGEVSVQIQVVKETQKIVLNALDLTIQNASIQGE</sequence>
<dbReference type="EMBL" id="GDHC01018936">
    <property type="protein sequence ID" value="JAP99692.1"/>
    <property type="molecule type" value="Transcribed_RNA"/>
</dbReference>
<dbReference type="GO" id="GO:0005615">
    <property type="term" value="C:extracellular space"/>
    <property type="evidence" value="ECO:0007669"/>
    <property type="project" value="TreeGrafter"/>
</dbReference>
<gene>
    <name evidence="2" type="primary">APE2</name>
    <name evidence="2" type="ORF">g.2302</name>
</gene>
<dbReference type="Gene3D" id="2.60.40.1730">
    <property type="entry name" value="tricorn interacting facor f3 domain"/>
    <property type="match status" value="1"/>
</dbReference>
<dbReference type="GO" id="GO:0005737">
    <property type="term" value="C:cytoplasm"/>
    <property type="evidence" value="ECO:0007669"/>
    <property type="project" value="TreeGrafter"/>
</dbReference>
<dbReference type="PANTHER" id="PTHR11533:SF174">
    <property type="entry name" value="PUROMYCIN-SENSITIVE AMINOPEPTIDASE-RELATED"/>
    <property type="match status" value="1"/>
</dbReference>
<dbReference type="GO" id="GO:0043171">
    <property type="term" value="P:peptide catabolic process"/>
    <property type="evidence" value="ECO:0007669"/>
    <property type="project" value="TreeGrafter"/>
</dbReference>
<dbReference type="SUPFAM" id="SSF63737">
    <property type="entry name" value="Leukotriene A4 hydrolase N-terminal domain"/>
    <property type="match status" value="1"/>
</dbReference>
<dbReference type="InterPro" id="IPR050344">
    <property type="entry name" value="Peptidase_M1_aminopeptidases"/>
</dbReference>
<dbReference type="GO" id="GO:0008270">
    <property type="term" value="F:zinc ion binding"/>
    <property type="evidence" value="ECO:0007669"/>
    <property type="project" value="TreeGrafter"/>
</dbReference>
<dbReference type="Pfam" id="PF17900">
    <property type="entry name" value="Peptidase_M1_N"/>
    <property type="match status" value="1"/>
</dbReference>
<dbReference type="PANTHER" id="PTHR11533">
    <property type="entry name" value="PROTEASE M1 ZINC METALLOPROTEASE"/>
    <property type="match status" value="1"/>
</dbReference>
<protein>
    <submittedName>
        <fullName evidence="2">Aminopeptidase 2</fullName>
    </submittedName>
</protein>
<dbReference type="GO" id="GO:0070006">
    <property type="term" value="F:metalloaminopeptidase activity"/>
    <property type="evidence" value="ECO:0007669"/>
    <property type="project" value="TreeGrafter"/>
</dbReference>
<dbReference type="AlphaFoldDB" id="A0A146KT59"/>
<feature type="domain" description="Aminopeptidase N-like N-terminal" evidence="1">
    <location>
        <begin position="50"/>
        <end position="98"/>
    </location>
</feature>
<accession>A0A146KT59</accession>
<dbReference type="GO" id="GO:0006508">
    <property type="term" value="P:proteolysis"/>
    <property type="evidence" value="ECO:0007669"/>
    <property type="project" value="TreeGrafter"/>
</dbReference>
<keyword evidence="2" id="KW-0378">Hydrolase</keyword>
<reference evidence="2" key="1">
    <citation type="journal article" date="2016" name="Gigascience">
        <title>De novo construction of an expanded transcriptome assembly for the western tarnished plant bug, Lygus hesperus.</title>
        <authorList>
            <person name="Tassone E.E."/>
            <person name="Geib S.M."/>
            <person name="Hall B."/>
            <person name="Fabrick J.A."/>
            <person name="Brent C.S."/>
            <person name="Hull J.J."/>
        </authorList>
    </citation>
    <scope>NUCLEOTIDE SEQUENCE</scope>
</reference>
<organism evidence="2">
    <name type="scientific">Lygus hesperus</name>
    <name type="common">Western plant bug</name>
    <dbReference type="NCBI Taxonomy" id="30085"/>
    <lineage>
        <taxon>Eukaryota</taxon>
        <taxon>Metazoa</taxon>
        <taxon>Ecdysozoa</taxon>
        <taxon>Arthropoda</taxon>
        <taxon>Hexapoda</taxon>
        <taxon>Insecta</taxon>
        <taxon>Pterygota</taxon>
        <taxon>Neoptera</taxon>
        <taxon>Paraneoptera</taxon>
        <taxon>Hemiptera</taxon>
        <taxon>Heteroptera</taxon>
        <taxon>Panheteroptera</taxon>
        <taxon>Cimicomorpha</taxon>
        <taxon>Miridae</taxon>
        <taxon>Mirini</taxon>
        <taxon>Lygus</taxon>
    </lineage>
</organism>
<name>A0A146KT59_LYGHE</name>
<dbReference type="InterPro" id="IPR042097">
    <property type="entry name" value="Aminopeptidase_N-like_N_sf"/>
</dbReference>
<keyword evidence="2" id="KW-0645">Protease</keyword>
<proteinExistence type="predicted"/>
<evidence type="ECO:0000259" key="1">
    <source>
        <dbReference type="Pfam" id="PF17900"/>
    </source>
</evidence>
<evidence type="ECO:0000313" key="2">
    <source>
        <dbReference type="EMBL" id="JAP99692.1"/>
    </source>
</evidence>
<dbReference type="GO" id="GO:0016020">
    <property type="term" value="C:membrane"/>
    <property type="evidence" value="ECO:0007669"/>
    <property type="project" value="TreeGrafter"/>
</dbReference>
<dbReference type="GO" id="GO:0042277">
    <property type="term" value="F:peptide binding"/>
    <property type="evidence" value="ECO:0007669"/>
    <property type="project" value="TreeGrafter"/>
</dbReference>
<feature type="non-terminal residue" evidence="2">
    <location>
        <position position="1"/>
    </location>
</feature>
<feature type="non-terminal residue" evidence="2">
    <location>
        <position position="100"/>
    </location>
</feature>